<organism evidence="1 2">
    <name type="scientific">Acidianus sulfidivorans JP7</name>
    <dbReference type="NCBI Taxonomy" id="619593"/>
    <lineage>
        <taxon>Archaea</taxon>
        <taxon>Thermoproteota</taxon>
        <taxon>Thermoprotei</taxon>
        <taxon>Sulfolobales</taxon>
        <taxon>Sulfolobaceae</taxon>
        <taxon>Acidianus</taxon>
    </lineage>
</organism>
<dbReference type="InterPro" id="IPR012337">
    <property type="entry name" value="RNaseH-like_sf"/>
</dbReference>
<dbReference type="SUPFAM" id="SSF53098">
    <property type="entry name" value="Ribonuclease H-like"/>
    <property type="match status" value="1"/>
</dbReference>
<accession>A0A2U9IJE5</accession>
<sequence length="216" mass="25549">MLAFILLLKKILLKMRLLLTIDTFRQSSPFQNEKVIIIGVMEISQNKKKYFNFFTEWDLGNEKEIINKFYEYIKGKISDVELNNLNFFSGKSKVLERLFVVGFNILRFDIPILTQKGVEYSIGTLSDLNSMWSNLVVIDYLQAMLPYNKMKFRGMNWDRFNQILRMSGQKVPRITLRGSEVKNLYINKDYLSILKRNRAKLQTLYSAIKVFEKEKI</sequence>
<dbReference type="KEGG" id="asul:DFR86_00240"/>
<name>A0A2U9IJE5_9CREN</name>
<proteinExistence type="predicted"/>
<protein>
    <submittedName>
        <fullName evidence="1">Uncharacterized protein</fullName>
    </submittedName>
</protein>
<dbReference type="EMBL" id="CP029288">
    <property type="protein sequence ID" value="AWR96130.1"/>
    <property type="molecule type" value="Genomic_DNA"/>
</dbReference>
<reference evidence="1 2" key="1">
    <citation type="submission" date="2018-05" db="EMBL/GenBank/DDBJ databases">
        <title>Complete Genome Sequences of Extremely Thermoacidophilic, Metal-Mobilizing Type-Strain Members of the Archaeal Family Sulfolobaceae: Acidianus brierleyi DSM-1651T, Acidianus sulfidivorans DSM-18786T, Metallosphaera hakonensis DSM-7519T, and Metallosphaera prunae DSM-10039T.</title>
        <authorList>
            <person name="Counts J.A."/>
            <person name="Kelly R.M."/>
        </authorList>
    </citation>
    <scope>NUCLEOTIDE SEQUENCE [LARGE SCALE GENOMIC DNA]</scope>
    <source>
        <strain evidence="1 2">JP7</strain>
    </source>
</reference>
<dbReference type="Proteomes" id="UP000248410">
    <property type="component" value="Chromosome"/>
</dbReference>
<evidence type="ECO:0000313" key="2">
    <source>
        <dbReference type="Proteomes" id="UP000248410"/>
    </source>
</evidence>
<gene>
    <name evidence="1" type="ORF">DFR86_00240</name>
</gene>
<keyword evidence="2" id="KW-1185">Reference proteome</keyword>
<evidence type="ECO:0000313" key="1">
    <source>
        <dbReference type="EMBL" id="AWR96130.1"/>
    </source>
</evidence>
<dbReference type="AlphaFoldDB" id="A0A2U9IJE5"/>